<keyword evidence="2" id="KW-1185">Reference proteome</keyword>
<organism evidence="1 2">
    <name type="scientific">Leucogyrophana mollusca</name>
    <dbReference type="NCBI Taxonomy" id="85980"/>
    <lineage>
        <taxon>Eukaryota</taxon>
        <taxon>Fungi</taxon>
        <taxon>Dikarya</taxon>
        <taxon>Basidiomycota</taxon>
        <taxon>Agaricomycotina</taxon>
        <taxon>Agaricomycetes</taxon>
        <taxon>Agaricomycetidae</taxon>
        <taxon>Boletales</taxon>
        <taxon>Boletales incertae sedis</taxon>
        <taxon>Leucogyrophana</taxon>
    </lineage>
</organism>
<name>A0ACB8BPK9_9AGAM</name>
<comment type="caution">
    <text evidence="1">The sequence shown here is derived from an EMBL/GenBank/DDBJ whole genome shotgun (WGS) entry which is preliminary data.</text>
</comment>
<dbReference type="Proteomes" id="UP000790709">
    <property type="component" value="Unassembled WGS sequence"/>
</dbReference>
<gene>
    <name evidence="1" type="ORF">BV22DRAFT_1103417</name>
</gene>
<evidence type="ECO:0000313" key="2">
    <source>
        <dbReference type="Proteomes" id="UP000790709"/>
    </source>
</evidence>
<protein>
    <submittedName>
        <fullName evidence="1">ICMT-domain-containing protein</fullName>
    </submittedName>
</protein>
<dbReference type="EMBL" id="MU266360">
    <property type="protein sequence ID" value="KAH7927846.1"/>
    <property type="molecule type" value="Genomic_DNA"/>
</dbReference>
<evidence type="ECO:0000313" key="1">
    <source>
        <dbReference type="EMBL" id="KAH7927846.1"/>
    </source>
</evidence>
<sequence>MHITMTPPNPPPHKSEHQKLSMLERSTIRILRVAMAWINILPGLAEAVVIIAMHARPNGLSKFTLSTLTRSLGAPESCTESIALTPYLIFAFALAAFGAYIRLWCYRTLGRLFTFELALRPDHELVTSGPYAIVRHPGYTGGILALAGFSLAHTSPGSWARECGALPSVFGLACALQVGLSVAIILERCGREDKVLKRRFGRSWEVWNARVRWKVLPGIF</sequence>
<accession>A0ACB8BPK9</accession>
<reference evidence="1" key="1">
    <citation type="journal article" date="2021" name="New Phytol.">
        <title>Evolutionary innovations through gain and loss of genes in the ectomycorrhizal Boletales.</title>
        <authorList>
            <person name="Wu G."/>
            <person name="Miyauchi S."/>
            <person name="Morin E."/>
            <person name="Kuo A."/>
            <person name="Drula E."/>
            <person name="Varga T."/>
            <person name="Kohler A."/>
            <person name="Feng B."/>
            <person name="Cao Y."/>
            <person name="Lipzen A."/>
            <person name="Daum C."/>
            <person name="Hundley H."/>
            <person name="Pangilinan J."/>
            <person name="Johnson J."/>
            <person name="Barry K."/>
            <person name="LaButti K."/>
            <person name="Ng V."/>
            <person name="Ahrendt S."/>
            <person name="Min B."/>
            <person name="Choi I.G."/>
            <person name="Park H."/>
            <person name="Plett J.M."/>
            <person name="Magnuson J."/>
            <person name="Spatafora J.W."/>
            <person name="Nagy L.G."/>
            <person name="Henrissat B."/>
            <person name="Grigoriev I.V."/>
            <person name="Yang Z.L."/>
            <person name="Xu J."/>
            <person name="Martin F.M."/>
        </authorList>
    </citation>
    <scope>NUCLEOTIDE SEQUENCE</scope>
    <source>
        <strain evidence="1">KUC20120723A-06</strain>
    </source>
</reference>
<proteinExistence type="predicted"/>